<gene>
    <name evidence="1" type="ORF">LCGC14_2048730</name>
</gene>
<protein>
    <submittedName>
        <fullName evidence="1">Uncharacterized protein</fullName>
    </submittedName>
</protein>
<name>A0A0F9HLL1_9ZZZZ</name>
<comment type="caution">
    <text evidence="1">The sequence shown here is derived from an EMBL/GenBank/DDBJ whole genome shotgun (WGS) entry which is preliminary data.</text>
</comment>
<reference evidence="1" key="1">
    <citation type="journal article" date="2015" name="Nature">
        <title>Complex archaea that bridge the gap between prokaryotes and eukaryotes.</title>
        <authorList>
            <person name="Spang A."/>
            <person name="Saw J.H."/>
            <person name="Jorgensen S.L."/>
            <person name="Zaremba-Niedzwiedzka K."/>
            <person name="Martijn J."/>
            <person name="Lind A.E."/>
            <person name="van Eijk R."/>
            <person name="Schleper C."/>
            <person name="Guy L."/>
            <person name="Ettema T.J."/>
        </authorList>
    </citation>
    <scope>NUCLEOTIDE SEQUENCE</scope>
</reference>
<dbReference type="AlphaFoldDB" id="A0A0F9HLL1"/>
<organism evidence="1">
    <name type="scientific">marine sediment metagenome</name>
    <dbReference type="NCBI Taxonomy" id="412755"/>
    <lineage>
        <taxon>unclassified sequences</taxon>
        <taxon>metagenomes</taxon>
        <taxon>ecological metagenomes</taxon>
    </lineage>
</organism>
<proteinExistence type="predicted"/>
<dbReference type="EMBL" id="LAZR01024174">
    <property type="protein sequence ID" value="KKL76052.1"/>
    <property type="molecule type" value="Genomic_DNA"/>
</dbReference>
<evidence type="ECO:0000313" key="1">
    <source>
        <dbReference type="EMBL" id="KKL76052.1"/>
    </source>
</evidence>
<sequence length="63" mass="7511">MVEEINEELTKKIIKLLEYEIENKKEASDKEIIRIAGIGIDELDEFKVPLMVIQRSIKWPRKR</sequence>
<accession>A0A0F9HLL1</accession>